<evidence type="ECO:0000313" key="3">
    <source>
        <dbReference type="EMBL" id="MFB5945559.1"/>
    </source>
</evidence>
<evidence type="ECO:0000259" key="2">
    <source>
        <dbReference type="Pfam" id="PF00144"/>
    </source>
</evidence>
<reference evidence="3 4" key="1">
    <citation type="submission" date="2024-04" db="EMBL/GenBank/DDBJ databases">
        <title>Albibacterium profundi sp. nov., isolated from sediment of the Challenger Deep of Mariana Trench.</title>
        <authorList>
            <person name="Wang Y."/>
        </authorList>
    </citation>
    <scope>NUCLEOTIDE SEQUENCE [LARGE SCALE GENOMIC DNA]</scope>
    <source>
        <strain evidence="3 4">RHL897</strain>
    </source>
</reference>
<dbReference type="GO" id="GO:0016787">
    <property type="term" value="F:hydrolase activity"/>
    <property type="evidence" value="ECO:0007669"/>
    <property type="project" value="UniProtKB-KW"/>
</dbReference>
<comment type="caution">
    <text evidence="3">The sequence shown here is derived from an EMBL/GenBank/DDBJ whole genome shotgun (WGS) entry which is preliminary data.</text>
</comment>
<dbReference type="PANTHER" id="PTHR46825:SF9">
    <property type="entry name" value="BETA-LACTAMASE-RELATED DOMAIN-CONTAINING PROTEIN"/>
    <property type="match status" value="1"/>
</dbReference>
<dbReference type="Gene3D" id="3.40.710.10">
    <property type="entry name" value="DD-peptidase/beta-lactamase superfamily"/>
    <property type="match status" value="1"/>
</dbReference>
<feature type="domain" description="Beta-lactamase-related" evidence="2">
    <location>
        <begin position="52"/>
        <end position="363"/>
    </location>
</feature>
<dbReference type="RefSeq" id="WP_375557095.1">
    <property type="nucleotide sequence ID" value="NZ_JBBVGT010000002.1"/>
</dbReference>
<feature type="signal peptide" evidence="1">
    <location>
        <begin position="1"/>
        <end position="22"/>
    </location>
</feature>
<protein>
    <submittedName>
        <fullName evidence="3">Serine hydrolase domain-containing protein</fullName>
        <ecNumber evidence="3">3.1.1.103</ecNumber>
    </submittedName>
</protein>
<dbReference type="Proteomes" id="UP001580928">
    <property type="component" value="Unassembled WGS sequence"/>
</dbReference>
<dbReference type="InterPro" id="IPR012338">
    <property type="entry name" value="Beta-lactam/transpept-like"/>
</dbReference>
<sequence>MLRKLKLLFFIVLCVFVACSSAESKRIKAEKKQQLTDSIRLIYDPAKADARIDDFMQRLHSRSGFNGNVLVAKKGKIIYQNSFGWADYLYRDSLDIDSQFELASVSKPFTATAILMLVEQGKINLSQTVNEFIPDFPYEGVTIQQLLTHRSGLPNYIYFIDGIWKDKTKGLTNKEAIDLLIEKKPARYNTPDTRFLYNNSNYMVLAAIIEVVSKQSFTVFMQENLFRPFGLKNTAVYSKADYEEIPTDVVGHDKVFRRSVVQNFLDGPVGDKGIYSTVGDLFLFDRALSEGRIIGKELLDSAYQGYSEPVRGVFNYGYGWRLYKEGDHTVAYHTGWWHGFKNLYVRDLKNDITIVLLSNMANSSLNHLDEIYEILDMPVIRRGAYNSNGELIE</sequence>
<dbReference type="SUPFAM" id="SSF56601">
    <property type="entry name" value="beta-lactamase/transpeptidase-like"/>
    <property type="match status" value="1"/>
</dbReference>
<name>A0ABV5CDJ7_9SPHI</name>
<dbReference type="PANTHER" id="PTHR46825">
    <property type="entry name" value="D-ALANYL-D-ALANINE-CARBOXYPEPTIDASE/ENDOPEPTIDASE AMPH"/>
    <property type="match status" value="1"/>
</dbReference>
<dbReference type="EC" id="3.1.1.103" evidence="3"/>
<evidence type="ECO:0000256" key="1">
    <source>
        <dbReference type="SAM" id="SignalP"/>
    </source>
</evidence>
<keyword evidence="4" id="KW-1185">Reference proteome</keyword>
<evidence type="ECO:0000313" key="4">
    <source>
        <dbReference type="Proteomes" id="UP001580928"/>
    </source>
</evidence>
<dbReference type="PROSITE" id="PS51257">
    <property type="entry name" value="PROKAR_LIPOPROTEIN"/>
    <property type="match status" value="1"/>
</dbReference>
<keyword evidence="3" id="KW-0378">Hydrolase</keyword>
<dbReference type="Pfam" id="PF00144">
    <property type="entry name" value="Beta-lactamase"/>
    <property type="match status" value="1"/>
</dbReference>
<organism evidence="3 4">
    <name type="scientific">Albibacterium profundi</name>
    <dbReference type="NCBI Taxonomy" id="3134906"/>
    <lineage>
        <taxon>Bacteria</taxon>
        <taxon>Pseudomonadati</taxon>
        <taxon>Bacteroidota</taxon>
        <taxon>Sphingobacteriia</taxon>
        <taxon>Sphingobacteriales</taxon>
        <taxon>Sphingobacteriaceae</taxon>
        <taxon>Albibacterium</taxon>
    </lineage>
</organism>
<accession>A0ABV5CDJ7</accession>
<keyword evidence="1" id="KW-0732">Signal</keyword>
<dbReference type="EMBL" id="JBBVGT010000002">
    <property type="protein sequence ID" value="MFB5945559.1"/>
    <property type="molecule type" value="Genomic_DNA"/>
</dbReference>
<gene>
    <name evidence="3" type="ORF">WKR92_06920</name>
</gene>
<dbReference type="InterPro" id="IPR001466">
    <property type="entry name" value="Beta-lactam-related"/>
</dbReference>
<proteinExistence type="predicted"/>
<dbReference type="InterPro" id="IPR050491">
    <property type="entry name" value="AmpC-like"/>
</dbReference>
<feature type="chain" id="PRO_5046279006" evidence="1">
    <location>
        <begin position="23"/>
        <end position="393"/>
    </location>
</feature>